<dbReference type="Gene3D" id="1.10.1740.10">
    <property type="match status" value="1"/>
</dbReference>
<sequence>MSVEITHLLQRHHQGDRHAFDRMVPLVYDQLRAIAHRQLQRNGPRGPLLDTTSLVQEAYLRLVDEHDVDWRDRGHFFAICARAMRRIMVDDARRRLAAKRGGGWVEVSMTADAMASEGQPEHLLAIDEALTKLADFNPRLAQLVECRYFAGMTEEETAEALQASLRTVQRDWMRARAWLLKMLETP</sequence>
<reference evidence="7" key="1">
    <citation type="journal article" date="2019" name="Int. J. Syst. Evol. Microbiol.">
        <title>The Global Catalogue of Microorganisms (GCM) 10K type strain sequencing project: providing services to taxonomists for standard genome sequencing and annotation.</title>
        <authorList>
            <consortium name="The Broad Institute Genomics Platform"/>
            <consortium name="The Broad Institute Genome Sequencing Center for Infectious Disease"/>
            <person name="Wu L."/>
            <person name="Ma J."/>
        </authorList>
    </citation>
    <scope>NUCLEOTIDE SEQUENCE [LARGE SCALE GENOMIC DNA]</scope>
    <source>
        <strain evidence="7">JCM 18204</strain>
    </source>
</reference>
<comment type="caution">
    <text evidence="6">The sequence shown here is derived from an EMBL/GenBank/DDBJ whole genome shotgun (WGS) entry which is preliminary data.</text>
</comment>
<keyword evidence="3" id="KW-0731">Sigma factor</keyword>
<dbReference type="NCBIfam" id="TIGR02999">
    <property type="entry name" value="Sig-70_X6"/>
    <property type="match status" value="1"/>
</dbReference>
<dbReference type="InterPro" id="IPR013325">
    <property type="entry name" value="RNA_pol_sigma_r2"/>
</dbReference>
<gene>
    <name evidence="6" type="ORF">GCM10023307_29080</name>
</gene>
<dbReference type="InterPro" id="IPR014284">
    <property type="entry name" value="RNA_pol_sigma-70_dom"/>
</dbReference>
<dbReference type="Pfam" id="PF07638">
    <property type="entry name" value="Sigma70_ECF"/>
    <property type="match status" value="1"/>
</dbReference>
<dbReference type="PANTHER" id="PTHR43133">
    <property type="entry name" value="RNA POLYMERASE ECF-TYPE SIGMA FACTO"/>
    <property type="match status" value="1"/>
</dbReference>
<evidence type="ECO:0000313" key="7">
    <source>
        <dbReference type="Proteomes" id="UP001499959"/>
    </source>
</evidence>
<dbReference type="Gene3D" id="1.10.10.10">
    <property type="entry name" value="Winged helix-like DNA-binding domain superfamily/Winged helix DNA-binding domain"/>
    <property type="match status" value="1"/>
</dbReference>
<dbReference type="InterPro" id="IPR036388">
    <property type="entry name" value="WH-like_DNA-bd_sf"/>
</dbReference>
<keyword evidence="2" id="KW-0805">Transcription regulation</keyword>
<dbReference type="Proteomes" id="UP001499959">
    <property type="component" value="Unassembled WGS sequence"/>
</dbReference>
<keyword evidence="4" id="KW-0804">Transcription</keyword>
<evidence type="ECO:0000313" key="6">
    <source>
        <dbReference type="EMBL" id="GAA4800797.1"/>
    </source>
</evidence>
<dbReference type="InterPro" id="IPR013324">
    <property type="entry name" value="RNA_pol_sigma_r3/r4-like"/>
</dbReference>
<dbReference type="PANTHER" id="PTHR43133:SF39">
    <property type="entry name" value="SIMILAR TO RNA POLYMERASE SIGMA-E FACTOR"/>
    <property type="match status" value="1"/>
</dbReference>
<proteinExistence type="inferred from homology"/>
<evidence type="ECO:0000259" key="5">
    <source>
        <dbReference type="Pfam" id="PF07638"/>
    </source>
</evidence>
<evidence type="ECO:0000256" key="2">
    <source>
        <dbReference type="ARBA" id="ARBA00023015"/>
    </source>
</evidence>
<comment type="similarity">
    <text evidence="1">Belongs to the sigma-70 factor family. ECF subfamily.</text>
</comment>
<dbReference type="InterPro" id="IPR039425">
    <property type="entry name" value="RNA_pol_sigma-70-like"/>
</dbReference>
<organism evidence="6 7">
    <name type="scientific">Lysobacter hankyongensis</name>
    <dbReference type="NCBI Taxonomy" id="1176535"/>
    <lineage>
        <taxon>Bacteria</taxon>
        <taxon>Pseudomonadati</taxon>
        <taxon>Pseudomonadota</taxon>
        <taxon>Gammaproteobacteria</taxon>
        <taxon>Lysobacterales</taxon>
        <taxon>Lysobacteraceae</taxon>
        <taxon>Lysobacter</taxon>
    </lineage>
</organism>
<evidence type="ECO:0000256" key="3">
    <source>
        <dbReference type="ARBA" id="ARBA00023082"/>
    </source>
</evidence>
<name>A0ABP9BUQ6_9GAMM</name>
<dbReference type="EMBL" id="BAABJE010000015">
    <property type="protein sequence ID" value="GAA4800797.1"/>
    <property type="molecule type" value="Genomic_DNA"/>
</dbReference>
<dbReference type="NCBIfam" id="TIGR02937">
    <property type="entry name" value="sigma70-ECF"/>
    <property type="match status" value="1"/>
</dbReference>
<dbReference type="RefSeq" id="WP_345304067.1">
    <property type="nucleotide sequence ID" value="NZ_BAABJE010000015.1"/>
</dbReference>
<dbReference type="InterPro" id="IPR053812">
    <property type="entry name" value="HTH_Sigma70_ECF-like"/>
</dbReference>
<dbReference type="SUPFAM" id="SSF88659">
    <property type="entry name" value="Sigma3 and sigma4 domains of RNA polymerase sigma factors"/>
    <property type="match status" value="1"/>
</dbReference>
<evidence type="ECO:0000256" key="4">
    <source>
        <dbReference type="ARBA" id="ARBA00023163"/>
    </source>
</evidence>
<evidence type="ECO:0000256" key="1">
    <source>
        <dbReference type="ARBA" id="ARBA00010641"/>
    </source>
</evidence>
<dbReference type="SUPFAM" id="SSF88946">
    <property type="entry name" value="Sigma2 domain of RNA polymerase sigma factors"/>
    <property type="match status" value="1"/>
</dbReference>
<accession>A0ABP9BUQ6</accession>
<keyword evidence="7" id="KW-1185">Reference proteome</keyword>
<feature type="domain" description="RNA polymerase sigma-70 ECF-like HTH" evidence="5">
    <location>
        <begin position="4"/>
        <end position="183"/>
    </location>
</feature>
<dbReference type="InterPro" id="IPR011517">
    <property type="entry name" value="RNA_pol_sigma70_ECF-like"/>
</dbReference>
<protein>
    <submittedName>
        <fullName evidence="6">ECF-type sigma factor</fullName>
    </submittedName>
</protein>